<dbReference type="EMBL" id="JANFQF010000016">
    <property type="protein sequence ID" value="MCQ4121206.1"/>
    <property type="molecule type" value="Genomic_DNA"/>
</dbReference>
<dbReference type="PANTHER" id="PTHR33154:SF33">
    <property type="entry name" value="TRANSCRIPTIONAL REPRESSOR SDPR"/>
    <property type="match status" value="1"/>
</dbReference>
<evidence type="ECO:0000313" key="5">
    <source>
        <dbReference type="EMBL" id="MCQ4121206.1"/>
    </source>
</evidence>
<dbReference type="InterPro" id="IPR051081">
    <property type="entry name" value="HTH_MetalResp_TranReg"/>
</dbReference>
<accession>A0ABT1QG02</accession>
<evidence type="ECO:0000256" key="1">
    <source>
        <dbReference type="ARBA" id="ARBA00023015"/>
    </source>
</evidence>
<keyword evidence="2" id="KW-0238">DNA-binding</keyword>
<protein>
    <submittedName>
        <fullName evidence="5">Metalloregulator ArsR/SmtB family transcription factor</fullName>
    </submittedName>
</protein>
<comment type="caution">
    <text evidence="5">The sequence shown here is derived from an EMBL/GenBank/DDBJ whole genome shotgun (WGS) entry which is preliminary data.</text>
</comment>
<feature type="domain" description="HTH arsR-type" evidence="4">
    <location>
        <begin position="2"/>
        <end position="105"/>
    </location>
</feature>
<dbReference type="NCBIfam" id="NF033788">
    <property type="entry name" value="HTH_metalloreg"/>
    <property type="match status" value="1"/>
</dbReference>
<evidence type="ECO:0000256" key="2">
    <source>
        <dbReference type="ARBA" id="ARBA00023125"/>
    </source>
</evidence>
<dbReference type="InterPro" id="IPR001845">
    <property type="entry name" value="HTH_ArsR_DNA-bd_dom"/>
</dbReference>
<keyword evidence="1" id="KW-0805">Transcription regulation</keyword>
<evidence type="ECO:0000313" key="6">
    <source>
        <dbReference type="Proteomes" id="UP001524501"/>
    </source>
</evidence>
<dbReference type="InterPro" id="IPR036390">
    <property type="entry name" value="WH_DNA-bd_sf"/>
</dbReference>
<organism evidence="5 6">
    <name type="scientific">Rhodococcus tibetensis</name>
    <dbReference type="NCBI Taxonomy" id="2965064"/>
    <lineage>
        <taxon>Bacteria</taxon>
        <taxon>Bacillati</taxon>
        <taxon>Actinomycetota</taxon>
        <taxon>Actinomycetes</taxon>
        <taxon>Mycobacteriales</taxon>
        <taxon>Nocardiaceae</taxon>
        <taxon>Rhodococcus</taxon>
    </lineage>
</organism>
<dbReference type="Gene3D" id="1.10.10.10">
    <property type="entry name" value="Winged helix-like DNA-binding domain superfamily/Winged helix DNA-binding domain"/>
    <property type="match status" value="1"/>
</dbReference>
<proteinExistence type="predicted"/>
<evidence type="ECO:0000256" key="3">
    <source>
        <dbReference type="ARBA" id="ARBA00023163"/>
    </source>
</evidence>
<dbReference type="RefSeq" id="WP_255971504.1">
    <property type="nucleotide sequence ID" value="NZ_JANFQF010000016.1"/>
</dbReference>
<sequence length="105" mass="11787">MEENPDSTGLALVFKALSNPTRVRILQWLKDPGDFPPQLEPAEEVGVCLKHIQARAEVSQSTASQYMAALQSAGLVTSRRIGQWTHYQRNEEVIARLAEQIRTEL</sequence>
<dbReference type="SMART" id="SM00418">
    <property type="entry name" value="HTH_ARSR"/>
    <property type="match status" value="1"/>
</dbReference>
<name>A0ABT1QG02_9NOCA</name>
<dbReference type="PANTHER" id="PTHR33154">
    <property type="entry name" value="TRANSCRIPTIONAL REGULATOR, ARSR FAMILY"/>
    <property type="match status" value="1"/>
</dbReference>
<reference evidence="5 6" key="1">
    <citation type="submission" date="2022-07" db="EMBL/GenBank/DDBJ databases">
        <title>Degradation activity of malathion, p-nitrophenol and potential low-temperature adaptation strategy of Rhodococcus sp. FXJ9.536.</title>
        <authorList>
            <person name="Huang J."/>
            <person name="Huang Y."/>
        </authorList>
    </citation>
    <scope>NUCLEOTIDE SEQUENCE [LARGE SCALE GENOMIC DNA]</scope>
    <source>
        <strain evidence="5 6">FXJ9.536</strain>
    </source>
</reference>
<dbReference type="PROSITE" id="PS50987">
    <property type="entry name" value="HTH_ARSR_2"/>
    <property type="match status" value="1"/>
</dbReference>
<evidence type="ECO:0000259" key="4">
    <source>
        <dbReference type="PROSITE" id="PS50987"/>
    </source>
</evidence>
<keyword evidence="3" id="KW-0804">Transcription</keyword>
<dbReference type="CDD" id="cd00090">
    <property type="entry name" value="HTH_ARSR"/>
    <property type="match status" value="1"/>
</dbReference>
<dbReference type="InterPro" id="IPR036388">
    <property type="entry name" value="WH-like_DNA-bd_sf"/>
</dbReference>
<dbReference type="SUPFAM" id="SSF46785">
    <property type="entry name" value="Winged helix' DNA-binding domain"/>
    <property type="match status" value="1"/>
</dbReference>
<gene>
    <name evidence="5" type="ORF">NOF53_18890</name>
</gene>
<dbReference type="InterPro" id="IPR011991">
    <property type="entry name" value="ArsR-like_HTH"/>
</dbReference>
<dbReference type="Proteomes" id="UP001524501">
    <property type="component" value="Unassembled WGS sequence"/>
</dbReference>
<keyword evidence="6" id="KW-1185">Reference proteome</keyword>